<comment type="catalytic activity">
    <reaction evidence="10">
        <text>L-cysteine + L-glutamate + ATP = gamma-L-glutamyl-L-cysteine + ADP + phosphate + H(+)</text>
        <dbReference type="Rhea" id="RHEA:13285"/>
        <dbReference type="ChEBI" id="CHEBI:15378"/>
        <dbReference type="ChEBI" id="CHEBI:29985"/>
        <dbReference type="ChEBI" id="CHEBI:30616"/>
        <dbReference type="ChEBI" id="CHEBI:35235"/>
        <dbReference type="ChEBI" id="CHEBI:43474"/>
        <dbReference type="ChEBI" id="CHEBI:58173"/>
        <dbReference type="ChEBI" id="CHEBI:456216"/>
        <dbReference type="EC" id="6.3.2.2"/>
    </reaction>
</comment>
<sequence length="454" mass="50991">MSAPPKSRGEPITDRRQLVAYLESGCKPAADWRIGTEHEKFAYRTSDLRPLPYEGPDGIGELLKRLTRYGWDPVEENGNIIALTQGMANITLEPGGQVELSGAPVATLHQTCAEVHTHLRQVKEVGNELGIAMMGLGFQPKWRRDEIPWMPKGRYRIMRDYMPKVGSLGLDMMTRTCTVQVNLDFSSEADMVKKFRVSLALQPIATALFANSPFTEGKPNGFQSYRSHIWTDTDPDRTGDLPFVFEDGFGFERYVDYLLETPMYFVYRDGTYVDAAGQSFRDFLAGRLPALPGEVPLITDWADHLTTAFPEVRLKKYLEMRGADGGPWRRLCALPALWVGLLYDDQALDAAWDLVKGWTQEQRAHLRAEVPRSGLRTAIGDRTVRDVALEVLAIARGGLVRRARNDNWGDDESHFIDTLQAIAESGQSPADELLEKFNGPWGGSVDPVFRDYAY</sequence>
<dbReference type="InterPro" id="IPR011556">
    <property type="entry name" value="Glut_cys_lig_pln_type"/>
</dbReference>
<evidence type="ECO:0000256" key="2">
    <source>
        <dbReference type="ARBA" id="ARBA00010253"/>
    </source>
</evidence>
<proteinExistence type="inferred from homology"/>
<evidence type="ECO:0000256" key="5">
    <source>
        <dbReference type="ARBA" id="ARBA00022684"/>
    </source>
</evidence>
<dbReference type="InterPro" id="IPR035434">
    <property type="entry name" value="GCL_bact_plant"/>
</dbReference>
<feature type="disulfide bond" evidence="11">
    <location>
        <begin position="112"/>
        <end position="332"/>
    </location>
</feature>
<accession>A0A2S2CQE4</accession>
<evidence type="ECO:0000256" key="11">
    <source>
        <dbReference type="PIRSR" id="PIRSR017901-50"/>
    </source>
</evidence>
<evidence type="ECO:0000256" key="10">
    <source>
        <dbReference type="PIRNR" id="PIRNR017901"/>
    </source>
</evidence>
<dbReference type="EC" id="6.3.2.2" evidence="10"/>
<keyword evidence="7 10" id="KW-0067">ATP-binding</keyword>
<keyword evidence="8" id="KW-0809">Transit peptide</keyword>
<protein>
    <recommendedName>
        <fullName evidence="10">Glutamate--cysteine ligase</fullName>
        <ecNumber evidence="10">6.3.2.2</ecNumber>
    </recommendedName>
</protein>
<evidence type="ECO:0000313" key="12">
    <source>
        <dbReference type="EMBL" id="AWK86537.1"/>
    </source>
</evidence>
<dbReference type="InterPro" id="IPR014746">
    <property type="entry name" value="Gln_synth/guanido_kin_cat_dom"/>
</dbReference>
<dbReference type="Pfam" id="PF04107">
    <property type="entry name" value="GCS2"/>
    <property type="match status" value="1"/>
</dbReference>
<dbReference type="GO" id="GO:0005524">
    <property type="term" value="F:ATP binding"/>
    <property type="evidence" value="ECO:0007669"/>
    <property type="project" value="UniProtKB-UniRule"/>
</dbReference>
<organism evidence="12 13">
    <name type="scientific">Azospirillum thermophilum</name>
    <dbReference type="NCBI Taxonomy" id="2202148"/>
    <lineage>
        <taxon>Bacteria</taxon>
        <taxon>Pseudomonadati</taxon>
        <taxon>Pseudomonadota</taxon>
        <taxon>Alphaproteobacteria</taxon>
        <taxon>Rhodospirillales</taxon>
        <taxon>Azospirillaceae</taxon>
        <taxon>Azospirillum</taxon>
    </lineage>
</organism>
<dbReference type="AlphaFoldDB" id="A0A2S2CQE4"/>
<evidence type="ECO:0000256" key="8">
    <source>
        <dbReference type="ARBA" id="ARBA00022946"/>
    </source>
</evidence>
<dbReference type="PANTHER" id="PTHR34378">
    <property type="entry name" value="GLUTAMATE--CYSTEINE LIGASE, CHLOROPLASTIC"/>
    <property type="match status" value="1"/>
</dbReference>
<dbReference type="InterPro" id="IPR006336">
    <property type="entry name" value="GCS2"/>
</dbReference>
<keyword evidence="5" id="KW-0317">Glutathione biosynthesis</keyword>
<comment type="similarity">
    <text evidence="2">Belongs to the carboxylate-amine ligase family. Glutamate--cysteine ligase type 2 subfamily.</text>
</comment>
<dbReference type="PANTHER" id="PTHR34378:SF1">
    <property type="entry name" value="GLUTAMATE--CYSTEINE LIGASE, CHLOROPLASTIC"/>
    <property type="match status" value="1"/>
</dbReference>
<gene>
    <name evidence="12" type="ORF">DEW08_10055</name>
</gene>
<comment type="pathway">
    <text evidence="1">Sulfur metabolism; glutathione biosynthesis; glutathione from L-cysteine and L-glutamate: step 1/2.</text>
</comment>
<dbReference type="Gene3D" id="3.30.590.20">
    <property type="match status" value="1"/>
</dbReference>
<evidence type="ECO:0000256" key="3">
    <source>
        <dbReference type="ARBA" id="ARBA00011153"/>
    </source>
</evidence>
<dbReference type="RefSeq" id="WP_109326730.1">
    <property type="nucleotide sequence ID" value="NZ_CP029353.1"/>
</dbReference>
<name>A0A2S2CQE4_9PROT</name>
<evidence type="ECO:0000256" key="6">
    <source>
        <dbReference type="ARBA" id="ARBA00022741"/>
    </source>
</evidence>
<evidence type="ECO:0000313" key="13">
    <source>
        <dbReference type="Proteomes" id="UP000245629"/>
    </source>
</evidence>
<evidence type="ECO:0000256" key="9">
    <source>
        <dbReference type="ARBA" id="ARBA00023157"/>
    </source>
</evidence>
<dbReference type="OrthoDB" id="9780152at2"/>
<evidence type="ECO:0000256" key="7">
    <source>
        <dbReference type="ARBA" id="ARBA00022840"/>
    </source>
</evidence>
<dbReference type="Proteomes" id="UP000245629">
    <property type="component" value="Chromosome 2"/>
</dbReference>
<reference evidence="13" key="1">
    <citation type="submission" date="2018-05" db="EMBL/GenBank/DDBJ databases">
        <title>Azospirillum thermophila sp. nov., a novel isolated from hot spring.</title>
        <authorList>
            <person name="Zhao Z."/>
        </authorList>
    </citation>
    <scope>NUCLEOTIDE SEQUENCE [LARGE SCALE GENOMIC DNA]</scope>
    <source>
        <strain evidence="13">CFH 70021</strain>
    </source>
</reference>
<keyword evidence="6 10" id="KW-0547">Nucleotide-binding</keyword>
<dbReference type="GO" id="GO:0006750">
    <property type="term" value="P:glutathione biosynthetic process"/>
    <property type="evidence" value="ECO:0007669"/>
    <property type="project" value="UniProtKB-UniRule"/>
</dbReference>
<comment type="function">
    <text evidence="10">Catalyzes the synthesis of gamma-glutamylcysteine (gamma-GC).</text>
</comment>
<dbReference type="EMBL" id="CP029353">
    <property type="protein sequence ID" value="AWK86537.1"/>
    <property type="molecule type" value="Genomic_DNA"/>
</dbReference>
<comment type="subunit">
    <text evidence="3">Homodimer or monomer when oxidized or reduced, respectively.</text>
</comment>
<evidence type="ECO:0000256" key="1">
    <source>
        <dbReference type="ARBA" id="ARBA00005006"/>
    </source>
</evidence>
<keyword evidence="9 11" id="KW-1015">Disulfide bond</keyword>
<keyword evidence="4 10" id="KW-0436">Ligase</keyword>
<dbReference type="SUPFAM" id="SSF55931">
    <property type="entry name" value="Glutamine synthetase/guanido kinase"/>
    <property type="match status" value="1"/>
</dbReference>
<evidence type="ECO:0000256" key="4">
    <source>
        <dbReference type="ARBA" id="ARBA00022598"/>
    </source>
</evidence>
<dbReference type="GO" id="GO:0004357">
    <property type="term" value="F:glutamate-cysteine ligase activity"/>
    <property type="evidence" value="ECO:0007669"/>
    <property type="project" value="UniProtKB-UniRule"/>
</dbReference>
<dbReference type="KEGG" id="azz:DEW08_10055"/>
<dbReference type="NCBIfam" id="TIGR01436">
    <property type="entry name" value="glu_cys_lig_pln"/>
    <property type="match status" value="1"/>
</dbReference>
<comment type="similarity">
    <text evidence="10">Belongs to the glutamate--cysteine ligase type 2 family. EgtA subfamily.</text>
</comment>
<dbReference type="PIRSF" id="PIRSF017901">
    <property type="entry name" value="GCL"/>
    <property type="match status" value="1"/>
</dbReference>
<keyword evidence="13" id="KW-1185">Reference proteome</keyword>